<dbReference type="GO" id="GO:0008983">
    <property type="term" value="F:protein-glutamate O-methyltransferase activity"/>
    <property type="evidence" value="ECO:0007669"/>
    <property type="project" value="UniProtKB-EC"/>
</dbReference>
<dbReference type="STRING" id="32024.GCA_000788295_00795"/>
<dbReference type="EMBL" id="UFVD01000001">
    <property type="protein sequence ID" value="SUX11444.1"/>
    <property type="molecule type" value="Genomic_DNA"/>
</dbReference>
<organism evidence="4 5">
    <name type="scientific">Campylobacter sputorum subsp. sputorum</name>
    <dbReference type="NCBI Taxonomy" id="32024"/>
    <lineage>
        <taxon>Bacteria</taxon>
        <taxon>Pseudomonadati</taxon>
        <taxon>Campylobacterota</taxon>
        <taxon>Epsilonproteobacteria</taxon>
        <taxon>Campylobacterales</taxon>
        <taxon>Campylobacteraceae</taxon>
        <taxon>Campylobacter</taxon>
    </lineage>
</organism>
<sequence length="265" mass="31013">MNEKQSLQDNQKFDSLLDVIKQFTGSELIDKKDITKKRLSDFAISKHINSFEQLTNKIIVDRTIRQEVINLITVNETYFYREVHQLESGIHYCKKSDWQMHILCAPCSSGEEVYSLGMIAYSLGLDKSMISITGVDINSQAISKANAAEYQERALQKLALSQKNIFFDKKDDCTYKIKKHLMPRINFKVMNVFDHNFEKMGKFDIIYSRNMLIYFNDEFRLKTIEAFWKLLNQGGRLYVGHADTVPFTDVFKKRSELGIYFYEKV</sequence>
<dbReference type="CDD" id="cd02440">
    <property type="entry name" value="AdoMet_MTases"/>
    <property type="match status" value="1"/>
</dbReference>
<dbReference type="Gene3D" id="3.40.50.150">
    <property type="entry name" value="Vaccinia Virus protein VP39"/>
    <property type="match status" value="1"/>
</dbReference>
<dbReference type="GO" id="GO:0032259">
    <property type="term" value="P:methylation"/>
    <property type="evidence" value="ECO:0007669"/>
    <property type="project" value="UniProtKB-KW"/>
</dbReference>
<reference evidence="4 5" key="1">
    <citation type="submission" date="2018-06" db="EMBL/GenBank/DDBJ databases">
        <authorList>
            <consortium name="Pathogen Informatics"/>
            <person name="Doyle S."/>
        </authorList>
    </citation>
    <scope>NUCLEOTIDE SEQUENCE [LARGE SCALE GENOMIC DNA]</scope>
    <source>
        <strain evidence="4 5">NCTC12475</strain>
    </source>
</reference>
<dbReference type="SUPFAM" id="SSF53335">
    <property type="entry name" value="S-adenosyl-L-methionine-dependent methyltransferases"/>
    <property type="match status" value="1"/>
</dbReference>
<dbReference type="RefSeq" id="WP_089182171.1">
    <property type="nucleotide sequence ID" value="NZ_CP043427.1"/>
</dbReference>
<name>A0A381DL59_9BACT</name>
<dbReference type="InterPro" id="IPR000780">
    <property type="entry name" value="CheR_MeTrfase"/>
</dbReference>
<dbReference type="Pfam" id="PF01739">
    <property type="entry name" value="CheR"/>
    <property type="match status" value="1"/>
</dbReference>
<keyword evidence="5" id="KW-1185">Reference proteome</keyword>
<dbReference type="OrthoDB" id="9786165at2"/>
<keyword evidence="3" id="KW-0949">S-adenosyl-L-methionine</keyword>
<evidence type="ECO:0000313" key="4">
    <source>
        <dbReference type="EMBL" id="SUX11444.1"/>
    </source>
</evidence>
<protein>
    <submittedName>
        <fullName evidence="4">CheR methyltransferase SAM-binding domain-containing protein</fullName>
        <ecNumber evidence="4">2.1.1.80</ecNumber>
    </submittedName>
</protein>
<dbReference type="AlphaFoldDB" id="A0A381DL59"/>
<dbReference type="Proteomes" id="UP000254920">
    <property type="component" value="Unassembled WGS sequence"/>
</dbReference>
<gene>
    <name evidence="4" type="primary">cheR_2</name>
    <name evidence="4" type="ORF">NCTC12475_01670</name>
</gene>
<keyword evidence="2 4" id="KW-0808">Transferase</keyword>
<dbReference type="SMART" id="SM00138">
    <property type="entry name" value="MeTrc"/>
    <property type="match status" value="1"/>
</dbReference>
<dbReference type="PANTHER" id="PTHR24422">
    <property type="entry name" value="CHEMOTAXIS PROTEIN METHYLTRANSFERASE"/>
    <property type="match status" value="1"/>
</dbReference>
<dbReference type="GeneID" id="93090310"/>
<proteinExistence type="predicted"/>
<evidence type="ECO:0000256" key="2">
    <source>
        <dbReference type="ARBA" id="ARBA00022679"/>
    </source>
</evidence>
<keyword evidence="1 4" id="KW-0489">Methyltransferase</keyword>
<dbReference type="InterPro" id="IPR029063">
    <property type="entry name" value="SAM-dependent_MTases_sf"/>
</dbReference>
<dbReference type="InterPro" id="IPR050903">
    <property type="entry name" value="Bact_Chemotaxis_MeTrfase"/>
</dbReference>
<evidence type="ECO:0000256" key="1">
    <source>
        <dbReference type="ARBA" id="ARBA00022603"/>
    </source>
</evidence>
<dbReference type="PANTHER" id="PTHR24422:SF19">
    <property type="entry name" value="CHEMOTAXIS PROTEIN METHYLTRANSFERASE"/>
    <property type="match status" value="1"/>
</dbReference>
<dbReference type="PRINTS" id="PR00996">
    <property type="entry name" value="CHERMTFRASE"/>
</dbReference>
<evidence type="ECO:0000313" key="5">
    <source>
        <dbReference type="Proteomes" id="UP000254920"/>
    </source>
</evidence>
<dbReference type="InterPro" id="IPR022642">
    <property type="entry name" value="CheR_C"/>
</dbReference>
<evidence type="ECO:0000256" key="3">
    <source>
        <dbReference type="ARBA" id="ARBA00022691"/>
    </source>
</evidence>
<accession>A0A381DL59</accession>
<dbReference type="PROSITE" id="PS50123">
    <property type="entry name" value="CHER"/>
    <property type="match status" value="1"/>
</dbReference>
<dbReference type="EC" id="2.1.1.80" evidence="4"/>